<dbReference type="VEuPathDB" id="AmoebaDB:EHI_056380"/>
<dbReference type="VEuPathDB" id="AmoebaDB:KM1_173720"/>
<protein>
    <submittedName>
        <fullName evidence="5">Enhancer binding protein 2 ebp2 putative</fullName>
    </submittedName>
</protein>
<feature type="domain" description="RRM" evidence="4">
    <location>
        <begin position="129"/>
        <end position="208"/>
    </location>
</feature>
<evidence type="ECO:0000313" key="5">
    <source>
        <dbReference type="EMBL" id="GAT97269.1"/>
    </source>
</evidence>
<dbReference type="CDD" id="cd00590">
    <property type="entry name" value="RRM_SF"/>
    <property type="match status" value="1"/>
</dbReference>
<dbReference type="InterPro" id="IPR000504">
    <property type="entry name" value="RRM_dom"/>
</dbReference>
<dbReference type="PANTHER" id="PTHR48025">
    <property type="entry name" value="OS02G0815200 PROTEIN"/>
    <property type="match status" value="1"/>
</dbReference>
<dbReference type="VEuPathDB" id="AmoebaDB:EHI7A_103380"/>
<feature type="domain" description="RRM" evidence="4">
    <location>
        <begin position="2"/>
        <end position="77"/>
    </location>
</feature>
<dbReference type="PANTHER" id="PTHR48025:SF1">
    <property type="entry name" value="RRM DOMAIN-CONTAINING PROTEIN"/>
    <property type="match status" value="1"/>
</dbReference>
<sequence length="219" mass="25776">MTKIYVSNLSFQTKQEDMEKYFAVFGRFKSCILMVHRGRSKGFGFVEYETEEETNKALAANDIEFMGRKLHIQIAHPPKEHKEHYQYHERRFNHPRRGINRKPFNRNGTDDKHNTSDNKNEENNELSETLLFIRNLPYSINDEKLKELFAKYEPKEAVVVSYRKGSRIFSKGFGFVKVDNKEKQSAAIVEFNNFEIDGRKIIVSSGYKRQEGIKSIHDE</sequence>
<evidence type="ECO:0000256" key="1">
    <source>
        <dbReference type="ARBA" id="ARBA00022884"/>
    </source>
</evidence>
<feature type="compositionally biased region" description="Basic residues" evidence="3">
    <location>
        <begin position="93"/>
        <end position="104"/>
    </location>
</feature>
<dbReference type="AlphaFoldDB" id="A0A5K1VGJ0"/>
<dbReference type="InterPro" id="IPR012677">
    <property type="entry name" value="Nucleotide-bd_a/b_plait_sf"/>
</dbReference>
<evidence type="ECO:0000256" key="2">
    <source>
        <dbReference type="PROSITE-ProRule" id="PRU00176"/>
    </source>
</evidence>
<feature type="compositionally biased region" description="Basic and acidic residues" evidence="3">
    <location>
        <begin position="108"/>
        <end position="122"/>
    </location>
</feature>
<dbReference type="EMBL" id="BDEQ01000001">
    <property type="protein sequence ID" value="GAT97269.1"/>
    <property type="molecule type" value="Genomic_DNA"/>
</dbReference>
<dbReference type="Pfam" id="PF00076">
    <property type="entry name" value="RRM_1"/>
    <property type="match status" value="2"/>
</dbReference>
<dbReference type="GO" id="GO:0003729">
    <property type="term" value="F:mRNA binding"/>
    <property type="evidence" value="ECO:0007669"/>
    <property type="project" value="TreeGrafter"/>
</dbReference>
<reference evidence="5 6" key="1">
    <citation type="submission" date="2016-05" db="EMBL/GenBank/DDBJ databases">
        <title>First whole genome sequencing of Entamoeba histolytica HM1:IMSS-clone-6.</title>
        <authorList>
            <person name="Mukherjee Avik.K."/>
            <person name="Izumyama S."/>
            <person name="Nakada-Tsukui K."/>
            <person name="Nozaki T."/>
        </authorList>
    </citation>
    <scope>NUCLEOTIDE SEQUENCE [LARGE SCALE GENOMIC DNA]</scope>
    <source>
        <strain evidence="5 6">HM1:IMSS clone 6</strain>
    </source>
</reference>
<keyword evidence="1 2" id="KW-0694">RNA-binding</keyword>
<dbReference type="SUPFAM" id="SSF54928">
    <property type="entry name" value="RNA-binding domain, RBD"/>
    <property type="match status" value="2"/>
</dbReference>
<dbReference type="PROSITE" id="PS50102">
    <property type="entry name" value="RRM"/>
    <property type="match status" value="2"/>
</dbReference>
<dbReference type="InterPro" id="IPR050502">
    <property type="entry name" value="Euk_RNA-bind_prot"/>
</dbReference>
<dbReference type="SMART" id="SM00360">
    <property type="entry name" value="RRM"/>
    <property type="match status" value="2"/>
</dbReference>
<dbReference type="VEuPathDB" id="AmoebaDB:EHI8A_103810"/>
<organism evidence="5 6">
    <name type="scientific">Entamoeba histolytica</name>
    <dbReference type="NCBI Taxonomy" id="5759"/>
    <lineage>
        <taxon>Eukaryota</taxon>
        <taxon>Amoebozoa</taxon>
        <taxon>Evosea</taxon>
        <taxon>Archamoebae</taxon>
        <taxon>Mastigamoebida</taxon>
        <taxon>Entamoebidae</taxon>
        <taxon>Entamoeba</taxon>
    </lineage>
</organism>
<dbReference type="InterPro" id="IPR035979">
    <property type="entry name" value="RBD_domain_sf"/>
</dbReference>
<comment type="caution">
    <text evidence="5">The sequence shown here is derived from an EMBL/GenBank/DDBJ whole genome shotgun (WGS) entry which is preliminary data.</text>
</comment>
<evidence type="ECO:0000259" key="4">
    <source>
        <dbReference type="PROSITE" id="PS50102"/>
    </source>
</evidence>
<evidence type="ECO:0000313" key="6">
    <source>
        <dbReference type="Proteomes" id="UP000078387"/>
    </source>
</evidence>
<dbReference type="Gene3D" id="3.30.70.330">
    <property type="match status" value="2"/>
</dbReference>
<dbReference type="Proteomes" id="UP000078387">
    <property type="component" value="Unassembled WGS sequence"/>
</dbReference>
<gene>
    <name evidence="5" type="ORF">CL6EHI_056380</name>
</gene>
<accession>A0A5K1VGJ0</accession>
<name>A0A5K1VGJ0_ENTHI</name>
<dbReference type="VEuPathDB" id="AmoebaDB:EHI5A_016060"/>
<evidence type="ECO:0000256" key="3">
    <source>
        <dbReference type="SAM" id="MobiDB-lite"/>
    </source>
</evidence>
<proteinExistence type="predicted"/>
<feature type="region of interest" description="Disordered" evidence="3">
    <location>
        <begin position="90"/>
        <end position="124"/>
    </location>
</feature>
<dbReference type="OMA" id="YGTADEM"/>